<comment type="caution">
    <text evidence="4">The sequence shown here is derived from an EMBL/GenBank/DDBJ whole genome shotgun (WGS) entry which is preliminary data.</text>
</comment>
<dbReference type="PANTHER" id="PTHR31544:SF2">
    <property type="entry name" value="AIG2-LIKE PROTEIN D"/>
    <property type="match status" value="1"/>
</dbReference>
<dbReference type="CDD" id="cd06661">
    <property type="entry name" value="GGCT_like"/>
    <property type="match status" value="1"/>
</dbReference>
<dbReference type="OrthoDB" id="279154at2"/>
<dbReference type="RefSeq" id="WP_107493750.1">
    <property type="nucleotide sequence ID" value="NZ_PZKC01000008.1"/>
</dbReference>
<dbReference type="Proteomes" id="UP000241193">
    <property type="component" value="Unassembled WGS sequence"/>
</dbReference>
<dbReference type="InterPro" id="IPR009288">
    <property type="entry name" value="AIG2-like_dom"/>
</dbReference>
<evidence type="ECO:0000259" key="3">
    <source>
        <dbReference type="Pfam" id="PF06094"/>
    </source>
</evidence>
<keyword evidence="1 4" id="KW-0808">Transferase</keyword>
<dbReference type="InterPro" id="IPR045038">
    <property type="entry name" value="AIG2-like"/>
</dbReference>
<organism evidence="4 5">
    <name type="scientific">Pseudothauera lacus</name>
    <dbReference type="NCBI Taxonomy" id="2136175"/>
    <lineage>
        <taxon>Bacteria</taxon>
        <taxon>Pseudomonadati</taxon>
        <taxon>Pseudomonadota</taxon>
        <taxon>Betaproteobacteria</taxon>
        <taxon>Rhodocyclales</taxon>
        <taxon>Zoogloeaceae</taxon>
        <taxon>Pseudothauera</taxon>
    </lineage>
</organism>
<protein>
    <recommendedName>
        <fullName evidence="2">Putative gamma-glutamylcyclotransferase</fullName>
    </recommendedName>
</protein>
<name>A0A2T4IEA0_9RHOO</name>
<reference evidence="4 5" key="1">
    <citation type="submission" date="2018-03" db="EMBL/GenBank/DDBJ databases">
        <authorList>
            <person name="Keele B.F."/>
        </authorList>
    </citation>
    <scope>NUCLEOTIDE SEQUENCE [LARGE SCALE GENOMIC DNA]</scope>
    <source>
        <strain evidence="4 5">D20</strain>
    </source>
</reference>
<dbReference type="InterPro" id="IPR036568">
    <property type="entry name" value="GGCT-like_sf"/>
</dbReference>
<sequence>MRHCFTYGSLMCADIMAAVCGASHVARPARLYGFRRHPLRGEHYPAIVPCPTEVVNGVLYSAVDDAALARLDAFEGALYQRTTVSVEDGTGGLVAAETYVLVPAHSGLLAPGEWDFDAFLQHHKASFCARYVGFSAVAAATATGPQ</sequence>
<dbReference type="EMBL" id="PZKC01000008">
    <property type="protein sequence ID" value="PTD96090.1"/>
    <property type="molecule type" value="Genomic_DNA"/>
</dbReference>
<dbReference type="Pfam" id="PF06094">
    <property type="entry name" value="GGACT"/>
    <property type="match status" value="1"/>
</dbReference>
<dbReference type="Gene3D" id="3.10.490.10">
    <property type="entry name" value="Gamma-glutamyl cyclotransferase-like"/>
    <property type="match status" value="1"/>
</dbReference>
<evidence type="ECO:0000256" key="1">
    <source>
        <dbReference type="ARBA" id="ARBA00022679"/>
    </source>
</evidence>
<dbReference type="InterPro" id="IPR013024">
    <property type="entry name" value="GGCT-like"/>
</dbReference>
<dbReference type="GO" id="GO:0016740">
    <property type="term" value="F:transferase activity"/>
    <property type="evidence" value="ECO:0007669"/>
    <property type="project" value="UniProtKB-KW"/>
</dbReference>
<feature type="domain" description="Gamma-glutamylcyclotransferase AIG2-like" evidence="3">
    <location>
        <begin position="4"/>
        <end position="115"/>
    </location>
</feature>
<dbReference type="SUPFAM" id="SSF110857">
    <property type="entry name" value="Gamma-glutamyl cyclotransferase-like"/>
    <property type="match status" value="1"/>
</dbReference>
<gene>
    <name evidence="4" type="ORF">C8261_10960</name>
</gene>
<proteinExistence type="predicted"/>
<accession>A0A2T4IEA0</accession>
<dbReference type="PANTHER" id="PTHR31544">
    <property type="entry name" value="AIG2-LIKE PROTEIN D"/>
    <property type="match status" value="1"/>
</dbReference>
<keyword evidence="5" id="KW-1185">Reference proteome</keyword>
<dbReference type="AlphaFoldDB" id="A0A2T4IEA0"/>
<evidence type="ECO:0000313" key="5">
    <source>
        <dbReference type="Proteomes" id="UP000241193"/>
    </source>
</evidence>
<reference evidence="4 5" key="2">
    <citation type="submission" date="2018-04" db="EMBL/GenBank/DDBJ databases">
        <title>Thauera lacus sp. nov., isolated from an saline lake in Inner Mongolia, China.</title>
        <authorList>
            <person name="Liang Q.-Y."/>
        </authorList>
    </citation>
    <scope>NUCLEOTIDE SEQUENCE [LARGE SCALE GENOMIC DNA]</scope>
    <source>
        <strain evidence="4 5">D20</strain>
    </source>
</reference>
<evidence type="ECO:0000256" key="2">
    <source>
        <dbReference type="ARBA" id="ARBA00030602"/>
    </source>
</evidence>
<evidence type="ECO:0000313" key="4">
    <source>
        <dbReference type="EMBL" id="PTD96090.1"/>
    </source>
</evidence>